<evidence type="ECO:0000256" key="6">
    <source>
        <dbReference type="SAM" id="Phobius"/>
    </source>
</evidence>
<feature type="domain" description="Wax synthase" evidence="7">
    <location>
        <begin position="325"/>
        <end position="411"/>
    </location>
</feature>
<evidence type="ECO:0000256" key="5">
    <source>
        <dbReference type="ARBA" id="ARBA00023136"/>
    </source>
</evidence>
<evidence type="ECO:0000256" key="1">
    <source>
        <dbReference type="ARBA" id="ARBA00004141"/>
    </source>
</evidence>
<keyword evidence="9" id="KW-1185">Reference proteome</keyword>
<dbReference type="Pfam" id="PF04525">
    <property type="entry name" value="LOR"/>
    <property type="match status" value="1"/>
</dbReference>
<dbReference type="OrthoDB" id="97518at2759"/>
<dbReference type="InterPro" id="IPR032805">
    <property type="entry name" value="Wax_synthase_dom"/>
</dbReference>
<evidence type="ECO:0000256" key="3">
    <source>
        <dbReference type="ARBA" id="ARBA00022692"/>
    </source>
</evidence>
<evidence type="ECO:0000256" key="2">
    <source>
        <dbReference type="ARBA" id="ARBA00005437"/>
    </source>
</evidence>
<dbReference type="Proteomes" id="UP000054383">
    <property type="component" value="Unassembled WGS sequence"/>
</dbReference>
<dbReference type="Gene3D" id="2.40.160.200">
    <property type="entry name" value="LURP1-related"/>
    <property type="match status" value="1"/>
</dbReference>
<reference evidence="8 9" key="1">
    <citation type="submission" date="2015-04" db="EMBL/GenBank/DDBJ databases">
        <authorList>
            <person name="Syromyatnikov M.Y."/>
            <person name="Popov V.N."/>
        </authorList>
    </citation>
    <scope>NUCLEOTIDE SEQUENCE [LARGE SCALE GENOMIC DNA]</scope>
    <source>
        <strain evidence="8">WF-38-12</strain>
    </source>
</reference>
<name>A0A0U1LSH6_TALIS</name>
<keyword evidence="3 6" id="KW-0812">Transmembrane</keyword>
<evidence type="ECO:0000256" key="4">
    <source>
        <dbReference type="ARBA" id="ARBA00022989"/>
    </source>
</evidence>
<keyword evidence="5 6" id="KW-0472">Membrane</keyword>
<accession>A0A0U1LSH6</accession>
<gene>
    <name evidence="8" type="ORF">PISL3812_03352</name>
</gene>
<keyword evidence="4 6" id="KW-1133">Transmembrane helix</keyword>
<keyword evidence="8" id="KW-0675">Receptor</keyword>
<feature type="transmembrane region" description="Helical" evidence="6">
    <location>
        <begin position="446"/>
        <end position="465"/>
    </location>
</feature>
<dbReference type="InterPro" id="IPR038595">
    <property type="entry name" value="LOR_sf"/>
</dbReference>
<feature type="transmembrane region" description="Helical" evidence="6">
    <location>
        <begin position="406"/>
        <end position="425"/>
    </location>
</feature>
<sequence length="483" mass="56199">MDVILTPQTFPITMMDGFVQEREINVLMQCHDRIFNDVHVRDESNEILFTVESKGAGSATWRRIVKDATGTPVFHFRKRFRKWVVEDSAGQELCSMKHASFKYAQALDVVVHNQTEKGSKELVEVRPKDEGCLGMIATIQDAPVAHIQVTDVNISRNRDRSIWKARIASGVDLTLMIAIMLCRAEILHVRNSEEWSLSFRVTYKFWGNPQLLPRARTPDVHLSPDIPYSVFFFLRLVKLPIYYCLNSYVIPLIFSETVVEYFPEDVSPARQILIRRFQEVTARDIIIRGYTTIIWILESLIYLDSANALLGCFFVMIGLDQPSEWPALFGSISSATSLRKFWSRFWHRLAVRPYTNYGKVLARSVRLRPGTFAFNTITACVVFVLSGASHSAVSWQLGYHEWYLDIWWFFLNFLGCLIEVLWLLAIRRFAKSTKLSRELKMIEDSWFGKFVGYTWVFAFFFWSTAKWRFPSVYRQALEVQKQH</sequence>
<feature type="transmembrane region" description="Helical" evidence="6">
    <location>
        <begin position="372"/>
        <end position="394"/>
    </location>
</feature>
<evidence type="ECO:0000313" key="9">
    <source>
        <dbReference type="Proteomes" id="UP000054383"/>
    </source>
</evidence>
<protein>
    <submittedName>
        <fullName evidence="8">G-protein coupled receptor 64</fullName>
    </submittedName>
</protein>
<dbReference type="InterPro" id="IPR007612">
    <property type="entry name" value="LOR"/>
</dbReference>
<feature type="transmembrane region" description="Helical" evidence="6">
    <location>
        <begin position="293"/>
        <end position="319"/>
    </location>
</feature>
<dbReference type="AlphaFoldDB" id="A0A0U1LSH6"/>
<dbReference type="Pfam" id="PF13813">
    <property type="entry name" value="MBOAT_2"/>
    <property type="match status" value="1"/>
</dbReference>
<comment type="subcellular location">
    <subcellularLocation>
        <location evidence="1">Membrane</location>
        <topology evidence="1">Multi-pass membrane protein</topology>
    </subcellularLocation>
</comment>
<organism evidence="8 9">
    <name type="scientific">Talaromyces islandicus</name>
    <name type="common">Penicillium islandicum</name>
    <dbReference type="NCBI Taxonomy" id="28573"/>
    <lineage>
        <taxon>Eukaryota</taxon>
        <taxon>Fungi</taxon>
        <taxon>Dikarya</taxon>
        <taxon>Ascomycota</taxon>
        <taxon>Pezizomycotina</taxon>
        <taxon>Eurotiomycetes</taxon>
        <taxon>Eurotiomycetidae</taxon>
        <taxon>Eurotiales</taxon>
        <taxon>Trichocomaceae</taxon>
        <taxon>Talaromyces</taxon>
        <taxon>Talaromyces sect. Islandici</taxon>
    </lineage>
</organism>
<evidence type="ECO:0000259" key="7">
    <source>
        <dbReference type="Pfam" id="PF13813"/>
    </source>
</evidence>
<comment type="similarity">
    <text evidence="2">Belongs to the LOR family.</text>
</comment>
<dbReference type="GO" id="GO:0016020">
    <property type="term" value="C:membrane"/>
    <property type="evidence" value="ECO:0007669"/>
    <property type="project" value="UniProtKB-SubCell"/>
</dbReference>
<dbReference type="STRING" id="28573.A0A0U1LSH6"/>
<dbReference type="SUPFAM" id="SSF54518">
    <property type="entry name" value="Tubby C-terminal domain-like"/>
    <property type="match status" value="1"/>
</dbReference>
<dbReference type="EMBL" id="CVMT01000002">
    <property type="protein sequence ID" value="CRG86347.1"/>
    <property type="molecule type" value="Genomic_DNA"/>
</dbReference>
<evidence type="ECO:0000313" key="8">
    <source>
        <dbReference type="EMBL" id="CRG86347.1"/>
    </source>
</evidence>
<dbReference type="InterPro" id="IPR025659">
    <property type="entry name" value="Tubby-like_C"/>
</dbReference>
<proteinExistence type="inferred from homology"/>